<dbReference type="EMBL" id="CYPW01000040">
    <property type="protein sequence ID" value="CUH54365.1"/>
    <property type="molecule type" value="Genomic_DNA"/>
</dbReference>
<reference evidence="2 3" key="1">
    <citation type="submission" date="2015-09" db="EMBL/GenBank/DDBJ databases">
        <authorList>
            <consortium name="Swine Surveillance"/>
        </authorList>
    </citation>
    <scope>NUCLEOTIDE SEQUENCE [LARGE SCALE GENOMIC DNA]</scope>
    <source>
        <strain evidence="2 3">CECT 7688</strain>
    </source>
</reference>
<evidence type="ECO:0000313" key="2">
    <source>
        <dbReference type="EMBL" id="CUH54365.1"/>
    </source>
</evidence>
<dbReference type="AlphaFoldDB" id="A0A0P1FFP5"/>
<keyword evidence="3" id="KW-1185">Reference proteome</keyword>
<evidence type="ECO:0000313" key="3">
    <source>
        <dbReference type="Proteomes" id="UP000054823"/>
    </source>
</evidence>
<dbReference type="RefSeq" id="WP_058241490.1">
    <property type="nucleotide sequence ID" value="NZ_CYPW01000040.1"/>
</dbReference>
<name>A0A0P1FFP5_9RHOB</name>
<protein>
    <recommendedName>
        <fullName evidence="4">DUF4381 domain-containing protein</fullName>
    </recommendedName>
</protein>
<dbReference type="Pfam" id="PF14316">
    <property type="entry name" value="DUF4381"/>
    <property type="match status" value="1"/>
</dbReference>
<feature type="transmembrane region" description="Helical" evidence="1">
    <location>
        <begin position="44"/>
        <end position="63"/>
    </location>
</feature>
<sequence>MNETQTQQAAGTQAQGDSDSLVGLMNQLAEVPDPAAVSMMPQTAGWAVLAAVLLLVAVWRGWVRWKRYQANAYRREALQALSGAGEDVVMISTVLKRTALTAYGREAVASLSGAAWLRFLAQTGQEAAFETGAGRVLATAAYVAGPVSGGAEVAQLARKWIKTHDPTHPLQDVLAEAADV</sequence>
<dbReference type="STRING" id="321267.SHM7688_03835"/>
<proteinExistence type="predicted"/>
<keyword evidence="1" id="KW-0472">Membrane</keyword>
<organism evidence="2 3">
    <name type="scientific">Shimia marina</name>
    <dbReference type="NCBI Taxonomy" id="321267"/>
    <lineage>
        <taxon>Bacteria</taxon>
        <taxon>Pseudomonadati</taxon>
        <taxon>Pseudomonadota</taxon>
        <taxon>Alphaproteobacteria</taxon>
        <taxon>Rhodobacterales</taxon>
        <taxon>Roseobacteraceae</taxon>
    </lineage>
</organism>
<keyword evidence="1" id="KW-0812">Transmembrane</keyword>
<dbReference type="InterPro" id="IPR025489">
    <property type="entry name" value="DUF4381"/>
</dbReference>
<accession>A0A0P1FFP5</accession>
<gene>
    <name evidence="2" type="ORF">SHM7688_03835</name>
</gene>
<keyword evidence="1" id="KW-1133">Transmembrane helix</keyword>
<dbReference type="Proteomes" id="UP000054823">
    <property type="component" value="Unassembled WGS sequence"/>
</dbReference>
<evidence type="ECO:0008006" key="4">
    <source>
        <dbReference type="Google" id="ProtNLM"/>
    </source>
</evidence>
<evidence type="ECO:0000256" key="1">
    <source>
        <dbReference type="SAM" id="Phobius"/>
    </source>
</evidence>